<dbReference type="InterPro" id="IPR013103">
    <property type="entry name" value="RVT_2"/>
</dbReference>
<feature type="domain" description="Reverse transcriptase Ty1/copia-type" evidence="1">
    <location>
        <begin position="178"/>
        <end position="397"/>
    </location>
</feature>
<dbReference type="EMBL" id="HG793153">
    <property type="protein sequence ID" value="CRL27049.1"/>
    <property type="molecule type" value="Genomic_DNA"/>
</dbReference>
<keyword evidence="3" id="KW-0695">RNA-directed DNA polymerase</keyword>
<dbReference type="STRING" id="1429867.A0A0G4PL03"/>
<sequence length="646" mass="73762">MNPRAEIGFLVGYIASNIYKIWFPHKGKVRHIRDAVIDETRKYSPDYEKLQPIPMPLVKEPEEITIEEAELLAPSREITSSVDTSNILSRRRTRRARKDDDFAYTTTIQPLNEEPPALLHAFAAGLYAEKPDCRRHRDDLPPPPKHWKDVMNHPFQQGFLAAMKKEIHSLFEKETVEIFTYKFDQDGFLVKFKARICVRGDLETITHEEKRAATLAARTARMIFALVAAFDLDLRQRDAVTAFLNSKLSPEQEVYTHMPEGFQSLGKCWKLRRALYGLRISPRLWQQEAASILRKLGLQQAPEDPCVFVGEGLLVFFYVDDILIASHTTAKAKAIQLEKDLEAHWELTDHGEAAWFLNIRIIRDRKQKKLWLCQDSYVTSIATRYNLTDRPPVYTPLPVDELTPYQGVATPKEILLYQKKVGSAGYATTITRPDTAKATARLAQFLTNPGPQHHQAADRVINYLYTTRNLAIEYSTDAASTGIDSIQFASDASYRDHLDRKSSAGYICQAYGGPIDWKATKQPTVTTSTTEAELLGLSEAGKQVQWWRRLMNSLGFVPSHDLTIDCDNERTIGLLTSEDTAFETKLRHVDIHHHWLRQEVQEKRINVRWVATASMVADGLTKLLSKQKHEGFVRMLRMVDIGYLIA</sequence>
<accession>A0A0G4PL03</accession>
<dbReference type="Proteomes" id="UP000053732">
    <property type="component" value="Unassembled WGS sequence"/>
</dbReference>
<dbReference type="Pfam" id="PF07727">
    <property type="entry name" value="RVT_2"/>
    <property type="match status" value="1"/>
</dbReference>
<organism evidence="3 4">
    <name type="scientific">Penicillium camemberti (strain FM 013)</name>
    <dbReference type="NCBI Taxonomy" id="1429867"/>
    <lineage>
        <taxon>Eukaryota</taxon>
        <taxon>Fungi</taxon>
        <taxon>Dikarya</taxon>
        <taxon>Ascomycota</taxon>
        <taxon>Pezizomycotina</taxon>
        <taxon>Eurotiomycetes</taxon>
        <taxon>Eurotiomycetidae</taxon>
        <taxon>Eurotiales</taxon>
        <taxon>Aspergillaceae</taxon>
        <taxon>Penicillium</taxon>
    </lineage>
</organism>
<dbReference type="CDD" id="cd09272">
    <property type="entry name" value="RNase_HI_RT_Ty1"/>
    <property type="match status" value="1"/>
</dbReference>
<dbReference type="InterPro" id="IPR057670">
    <property type="entry name" value="SH3_retrovirus"/>
</dbReference>
<dbReference type="InterPro" id="IPR043502">
    <property type="entry name" value="DNA/RNA_pol_sf"/>
</dbReference>
<name>A0A0G4PL03_PENC3</name>
<reference evidence="3 4" key="1">
    <citation type="journal article" date="2014" name="Nat. Commun.">
        <title>Multiple recent horizontal transfers of a large genomic region in cheese making fungi.</title>
        <authorList>
            <person name="Cheeseman K."/>
            <person name="Ropars J."/>
            <person name="Renault P."/>
            <person name="Dupont J."/>
            <person name="Gouzy J."/>
            <person name="Branca A."/>
            <person name="Abraham A.L."/>
            <person name="Ceppi M."/>
            <person name="Conseiller E."/>
            <person name="Debuchy R."/>
            <person name="Malagnac F."/>
            <person name="Goarin A."/>
            <person name="Silar P."/>
            <person name="Lacoste S."/>
            <person name="Sallet E."/>
            <person name="Bensimon A."/>
            <person name="Giraud T."/>
            <person name="Brygoo Y."/>
        </authorList>
    </citation>
    <scope>NUCLEOTIDE SEQUENCE [LARGE SCALE GENOMIC DNA]</scope>
    <source>
        <strain evidence="4">FM 013</strain>
    </source>
</reference>
<evidence type="ECO:0000259" key="2">
    <source>
        <dbReference type="Pfam" id="PF25597"/>
    </source>
</evidence>
<proteinExistence type="predicted"/>
<keyword evidence="3" id="KW-0808">Transferase</keyword>
<keyword evidence="3" id="KW-0548">Nucleotidyltransferase</keyword>
<evidence type="ECO:0000313" key="3">
    <source>
        <dbReference type="EMBL" id="CRL27049.1"/>
    </source>
</evidence>
<dbReference type="PANTHER" id="PTHR11439:SF438">
    <property type="entry name" value="REVERSE TRANSCRIPTASE TY1_COPIA-TYPE DOMAIN-CONTAINING PROTEIN"/>
    <property type="match status" value="1"/>
</dbReference>
<dbReference type="PANTHER" id="PTHR11439">
    <property type="entry name" value="GAG-POL-RELATED RETROTRANSPOSON"/>
    <property type="match status" value="1"/>
</dbReference>
<gene>
    <name evidence="3" type="ORF">PCAMFM013_S020g000208</name>
</gene>
<protein>
    <submittedName>
        <fullName evidence="3">Reverse transcriptase, RNA-dependent DNA polymerase</fullName>
    </submittedName>
</protein>
<feature type="domain" description="Retroviral polymerase SH3-like" evidence="2">
    <location>
        <begin position="2"/>
        <end position="47"/>
    </location>
</feature>
<dbReference type="Pfam" id="PF25597">
    <property type="entry name" value="SH3_retrovirus"/>
    <property type="match status" value="1"/>
</dbReference>
<dbReference type="SUPFAM" id="SSF56672">
    <property type="entry name" value="DNA/RNA polymerases"/>
    <property type="match status" value="1"/>
</dbReference>
<dbReference type="AlphaFoldDB" id="A0A0G4PL03"/>
<keyword evidence="4" id="KW-1185">Reference proteome</keyword>
<evidence type="ECO:0000313" key="4">
    <source>
        <dbReference type="Proteomes" id="UP000053732"/>
    </source>
</evidence>
<evidence type="ECO:0000259" key="1">
    <source>
        <dbReference type="Pfam" id="PF07727"/>
    </source>
</evidence>
<dbReference type="GO" id="GO:0003964">
    <property type="term" value="F:RNA-directed DNA polymerase activity"/>
    <property type="evidence" value="ECO:0007669"/>
    <property type="project" value="UniProtKB-KW"/>
</dbReference>